<proteinExistence type="predicted"/>
<dbReference type="Pfam" id="PF00069">
    <property type="entry name" value="Pkinase"/>
    <property type="match status" value="1"/>
</dbReference>
<dbReference type="InterPro" id="IPR008271">
    <property type="entry name" value="Ser/Thr_kinase_AS"/>
</dbReference>
<evidence type="ECO:0000313" key="3">
    <source>
        <dbReference type="Proteomes" id="UP001470230"/>
    </source>
</evidence>
<gene>
    <name evidence="2" type="ORF">M9Y10_007916</name>
</gene>
<organism evidence="2 3">
    <name type="scientific">Tritrichomonas musculus</name>
    <dbReference type="NCBI Taxonomy" id="1915356"/>
    <lineage>
        <taxon>Eukaryota</taxon>
        <taxon>Metamonada</taxon>
        <taxon>Parabasalia</taxon>
        <taxon>Tritrichomonadida</taxon>
        <taxon>Tritrichomonadidae</taxon>
        <taxon>Tritrichomonas</taxon>
    </lineage>
</organism>
<dbReference type="PROSITE" id="PS50011">
    <property type="entry name" value="PROTEIN_KINASE_DOM"/>
    <property type="match status" value="1"/>
</dbReference>
<dbReference type="InterPro" id="IPR053235">
    <property type="entry name" value="Ser_Thr_kinase"/>
</dbReference>
<dbReference type="Gene3D" id="1.10.510.10">
    <property type="entry name" value="Transferase(Phosphotransferase) domain 1"/>
    <property type="match status" value="1"/>
</dbReference>
<dbReference type="Proteomes" id="UP001470230">
    <property type="component" value="Unassembled WGS sequence"/>
</dbReference>
<dbReference type="Gene3D" id="3.30.200.20">
    <property type="entry name" value="Phosphorylase Kinase, domain 1"/>
    <property type="match status" value="1"/>
</dbReference>
<evidence type="ECO:0000313" key="2">
    <source>
        <dbReference type="EMBL" id="KAK8872154.1"/>
    </source>
</evidence>
<keyword evidence="3" id="KW-1185">Reference proteome</keyword>
<dbReference type="InterPro" id="IPR000719">
    <property type="entry name" value="Prot_kinase_dom"/>
</dbReference>
<dbReference type="InterPro" id="IPR011009">
    <property type="entry name" value="Kinase-like_dom_sf"/>
</dbReference>
<feature type="domain" description="Protein kinase" evidence="1">
    <location>
        <begin position="317"/>
        <end position="491"/>
    </location>
</feature>
<comment type="caution">
    <text evidence="2">The sequence shown here is derived from an EMBL/GenBank/DDBJ whole genome shotgun (WGS) entry which is preliminary data.</text>
</comment>
<accession>A0ABR2J2T9</accession>
<dbReference type="PANTHER" id="PTHR24361:SF785">
    <property type="entry name" value="DUAL SPECIFICITY MITOGEN-ACTIVATED PROTEIN KINASE KINASE 1"/>
    <property type="match status" value="1"/>
</dbReference>
<protein>
    <recommendedName>
        <fullName evidence="1">Protein kinase domain-containing protein</fullName>
    </recommendedName>
</protein>
<dbReference type="PROSITE" id="PS00108">
    <property type="entry name" value="PROTEIN_KINASE_ST"/>
    <property type="match status" value="1"/>
</dbReference>
<sequence>MIKDHIFIQNVETIVFCTFDSCISTLKCGGSLGVIQDCHDFIHRSDFINSSTSTKYGGAIYVCSKEGDLTLDDNNNTELEQLNVQYCCFSGCFGNRADTLYGAALFTSAKNTILLYTAAVNCPPIDKSRVHGAQFYMRAQIIRSNNVNITGGKSKYCAGIEDISECMFATSLTSVNINGLSLTTCNYDNITLKTSAVENDCNLYAGLIHIRFNDIYIDNFCFTNINDQTPLRNARVVSRGTIWIPFGNGPNPPYYNWEQNIAIHYFYCFGDSSVDNKIGNINANNTLNPNEQMLFGNVSILSNEITNEISQVNLSKCEVVCQIGEGAASITCKVVDERTDEEMCKKALKAEEGKTAFKNVQNIYKEFEVLQRMSHPSICKCIGMNTQEKINNKTADQFDEGEIKIKNHRKSTTSKAGAQKTTIAIFLKYHPMNLRECLEDNILNNTLKAKLSVEVAFGMLHIHENGMIHRDLKLENVMVNYMTLDWPMSTR</sequence>
<reference evidence="2 3" key="1">
    <citation type="submission" date="2024-04" db="EMBL/GenBank/DDBJ databases">
        <title>Tritrichomonas musculus Genome.</title>
        <authorList>
            <person name="Alves-Ferreira E."/>
            <person name="Grigg M."/>
            <person name="Lorenzi H."/>
            <person name="Galac M."/>
        </authorList>
    </citation>
    <scope>NUCLEOTIDE SEQUENCE [LARGE SCALE GENOMIC DNA]</scope>
    <source>
        <strain evidence="2 3">EAF2021</strain>
    </source>
</reference>
<dbReference type="EMBL" id="JAPFFF010000013">
    <property type="protein sequence ID" value="KAK8872154.1"/>
    <property type="molecule type" value="Genomic_DNA"/>
</dbReference>
<evidence type="ECO:0000259" key="1">
    <source>
        <dbReference type="PROSITE" id="PS50011"/>
    </source>
</evidence>
<name>A0ABR2J2T9_9EUKA</name>
<dbReference type="SUPFAM" id="SSF56112">
    <property type="entry name" value="Protein kinase-like (PK-like)"/>
    <property type="match status" value="1"/>
</dbReference>
<dbReference type="PANTHER" id="PTHR24361">
    <property type="entry name" value="MITOGEN-ACTIVATED KINASE KINASE KINASE"/>
    <property type="match status" value="1"/>
</dbReference>